<evidence type="ECO:0000313" key="1">
    <source>
        <dbReference type="EMBL" id="AEW74272.1"/>
    </source>
</evidence>
<name>G8LH66_9ENTR</name>
<gene>
    <name evidence="1" type="ORF">EcWSU1_02840</name>
</gene>
<protein>
    <submittedName>
        <fullName evidence="1">Uncharacterized protein</fullName>
    </submittedName>
</protein>
<evidence type="ECO:0000313" key="2">
    <source>
        <dbReference type="Proteomes" id="UP000007838"/>
    </source>
</evidence>
<dbReference type="AlphaFoldDB" id="G8LH66"/>
<reference evidence="1 2" key="1">
    <citation type="journal article" date="2011" name="Stand. Genomic Sci.">
        <title>Complete genome of the onion pathogen Enterobacter cloacae EcWSU1.</title>
        <authorList>
            <person name="Humann J.L."/>
            <person name="Wildung M."/>
            <person name="Cheng C.H."/>
            <person name="Lee T."/>
            <person name="Stewart J.E."/>
            <person name="Drew J.C."/>
            <person name="Triplett E.W."/>
            <person name="Main D."/>
            <person name="Schroeder B.K."/>
        </authorList>
    </citation>
    <scope>NUCLEOTIDE SEQUENCE [LARGE SCALE GENOMIC DNA]</scope>
    <source>
        <strain evidence="1 2">EcWSU1</strain>
    </source>
</reference>
<sequence>MYKLCGVYVNLCAENKKCGAENSTAAILFLCIKGRKFFIDKVKTFACFPHQRQFIQHGFKQFLFFVLLCHVPLQEIKGRIILADHCRMNQFVNFLRNQLLVLIGRTEELIKRIILGKRGRNVIDARQAARVSQIIKQTLHVGHLFLRVAAQEGGSAFKTVVAAPGAHLLVEKG</sequence>
<proteinExistence type="predicted"/>
<organism evidence="1 2">
    <name type="scientific">Enterobacter ludwigii</name>
    <dbReference type="NCBI Taxonomy" id="299767"/>
    <lineage>
        <taxon>Bacteria</taxon>
        <taxon>Pseudomonadati</taxon>
        <taxon>Pseudomonadota</taxon>
        <taxon>Gammaproteobacteria</taxon>
        <taxon>Enterobacterales</taxon>
        <taxon>Enterobacteriaceae</taxon>
        <taxon>Enterobacter</taxon>
        <taxon>Enterobacter cloacae complex</taxon>
    </lineage>
</organism>
<dbReference type="KEGG" id="eec:EcWSU1_02840"/>
<dbReference type="HOGENOM" id="CLU_1545233_0_0_6"/>
<accession>G8LH66</accession>
<dbReference type="Proteomes" id="UP000007838">
    <property type="component" value="Chromosome"/>
</dbReference>
<dbReference type="EMBL" id="CP002886">
    <property type="protein sequence ID" value="AEW74272.1"/>
    <property type="molecule type" value="Genomic_DNA"/>
</dbReference>